<reference evidence="1" key="1">
    <citation type="submission" date="2020-02" db="EMBL/GenBank/DDBJ databases">
        <authorList>
            <person name="Meier V. D."/>
        </authorList>
    </citation>
    <scope>NUCLEOTIDE SEQUENCE</scope>
    <source>
        <strain evidence="1">AVDCRST_MAG10</strain>
    </source>
</reference>
<name>A0A6J4ITG8_9ACTN</name>
<dbReference type="AlphaFoldDB" id="A0A6J4ITG8"/>
<dbReference type="EMBL" id="CADCTB010000162">
    <property type="protein sequence ID" value="CAA9258787.1"/>
    <property type="molecule type" value="Genomic_DNA"/>
</dbReference>
<organism evidence="1">
    <name type="scientific">uncultured Acidimicrobiales bacterium</name>
    <dbReference type="NCBI Taxonomy" id="310071"/>
    <lineage>
        <taxon>Bacteria</taxon>
        <taxon>Bacillati</taxon>
        <taxon>Actinomycetota</taxon>
        <taxon>Acidimicrobiia</taxon>
        <taxon>Acidimicrobiales</taxon>
        <taxon>environmental samples</taxon>
    </lineage>
</organism>
<sequence>MAGKRSTLSWLFLVIFGPLIAPSPYPCGADSSLRIAGAGR</sequence>
<accession>A0A6J4ITG8</accession>
<proteinExistence type="predicted"/>
<evidence type="ECO:0000313" key="1">
    <source>
        <dbReference type="EMBL" id="CAA9258787.1"/>
    </source>
</evidence>
<protein>
    <submittedName>
        <fullName evidence="1">Uncharacterized protein</fullName>
    </submittedName>
</protein>
<gene>
    <name evidence="1" type="ORF">AVDCRST_MAG10-2621</name>
</gene>